<dbReference type="RefSeq" id="WP_134215232.1">
    <property type="nucleotide sequence ID" value="NZ_QFFZ01000052.1"/>
</dbReference>
<dbReference type="EMBL" id="QFFZ01000052">
    <property type="protein sequence ID" value="TEB09316.1"/>
    <property type="molecule type" value="Genomic_DNA"/>
</dbReference>
<comment type="caution">
    <text evidence="1">The sequence shown here is derived from an EMBL/GenBank/DDBJ whole genome shotgun (WGS) entry which is preliminary data.</text>
</comment>
<evidence type="ECO:0000313" key="2">
    <source>
        <dbReference type="Proteomes" id="UP000297597"/>
    </source>
</evidence>
<keyword evidence="2" id="KW-1185">Reference proteome</keyword>
<protein>
    <recommendedName>
        <fullName evidence="3">ArnR1-like winged helix-turn-helix domain-containing protein</fullName>
    </recommendedName>
</protein>
<gene>
    <name evidence="1" type="ORF">Pmgp_03248</name>
</gene>
<dbReference type="OrthoDB" id="1684951at2"/>
<dbReference type="Proteomes" id="UP000297597">
    <property type="component" value="Unassembled WGS sequence"/>
</dbReference>
<evidence type="ECO:0008006" key="3">
    <source>
        <dbReference type="Google" id="ProtNLM"/>
    </source>
</evidence>
<sequence>MFVNEARNEARELRGFILSICMHNYPHGCSEKLIATTVGENQFDSSPALLRGHIEYLLEKGYVRTEVAEAKHLGISRTLVYITAKGIDLLEGNIQPDPGVLLFQR</sequence>
<reference evidence="1 2" key="1">
    <citation type="journal article" date="2018" name="Environ. Microbiol.">
        <title>Novel energy conservation strategies and behaviour of Pelotomaculum schinkii driving syntrophic propionate catabolism.</title>
        <authorList>
            <person name="Hidalgo-Ahumada C.A.P."/>
            <person name="Nobu M.K."/>
            <person name="Narihiro T."/>
            <person name="Tamaki H."/>
            <person name="Liu W.T."/>
            <person name="Kamagata Y."/>
            <person name="Stams A.J.M."/>
            <person name="Imachi H."/>
            <person name="Sousa D.Z."/>
        </authorList>
    </citation>
    <scope>NUCLEOTIDE SEQUENCE [LARGE SCALE GENOMIC DNA]</scope>
    <source>
        <strain evidence="1 2">MGP</strain>
    </source>
</reference>
<organism evidence="1 2">
    <name type="scientific">Pelotomaculum propionicicum</name>
    <dbReference type="NCBI Taxonomy" id="258475"/>
    <lineage>
        <taxon>Bacteria</taxon>
        <taxon>Bacillati</taxon>
        <taxon>Bacillota</taxon>
        <taxon>Clostridia</taxon>
        <taxon>Eubacteriales</taxon>
        <taxon>Desulfotomaculaceae</taxon>
        <taxon>Pelotomaculum</taxon>
    </lineage>
</organism>
<accession>A0A4Y7RKG2</accession>
<name>A0A4Y7RKG2_9FIRM</name>
<proteinExistence type="predicted"/>
<dbReference type="AlphaFoldDB" id="A0A4Y7RKG2"/>
<evidence type="ECO:0000313" key="1">
    <source>
        <dbReference type="EMBL" id="TEB09316.1"/>
    </source>
</evidence>